<protein>
    <submittedName>
        <fullName evidence="2">Uncharacterized protein</fullName>
    </submittedName>
</protein>
<reference evidence="2 3" key="1">
    <citation type="submission" date="2024-01" db="EMBL/GenBank/DDBJ databases">
        <title>The genomes of 5 underutilized Papilionoideae crops provide insights into root nodulation and disease resistanc.</title>
        <authorList>
            <person name="Jiang F."/>
        </authorList>
    </citation>
    <scope>NUCLEOTIDE SEQUENCE [LARGE SCALE GENOMIC DNA]</scope>
    <source>
        <strain evidence="2">LVBAO_FW01</strain>
        <tissue evidence="2">Leaves</tissue>
    </source>
</reference>
<keyword evidence="3" id="KW-1185">Reference proteome</keyword>
<evidence type="ECO:0000313" key="2">
    <source>
        <dbReference type="EMBL" id="KAK7344880.1"/>
    </source>
</evidence>
<dbReference type="AlphaFoldDB" id="A0AAN9LYN1"/>
<keyword evidence="1" id="KW-0472">Membrane</keyword>
<name>A0AAN9LYN1_CANGL</name>
<keyword evidence="1" id="KW-1133">Transmembrane helix</keyword>
<evidence type="ECO:0000313" key="3">
    <source>
        <dbReference type="Proteomes" id="UP001367508"/>
    </source>
</evidence>
<sequence>MHVVGGARAFFGRLFRGFFRGCFLLLLLLSPFFSCSFLSSFFPGRDQCHFKNRLVIACAVVKGEEAGSVRDSSQCIASNQDERMVCEGAIITCLFTAEWEDISCFIMWKDSLKELKQMYKQFRCTRQFLT</sequence>
<evidence type="ECO:0000256" key="1">
    <source>
        <dbReference type="SAM" id="Phobius"/>
    </source>
</evidence>
<proteinExistence type="predicted"/>
<dbReference type="Proteomes" id="UP001367508">
    <property type="component" value="Unassembled WGS sequence"/>
</dbReference>
<organism evidence="2 3">
    <name type="scientific">Canavalia gladiata</name>
    <name type="common">Sword bean</name>
    <name type="synonym">Dolichos gladiatus</name>
    <dbReference type="NCBI Taxonomy" id="3824"/>
    <lineage>
        <taxon>Eukaryota</taxon>
        <taxon>Viridiplantae</taxon>
        <taxon>Streptophyta</taxon>
        <taxon>Embryophyta</taxon>
        <taxon>Tracheophyta</taxon>
        <taxon>Spermatophyta</taxon>
        <taxon>Magnoliopsida</taxon>
        <taxon>eudicotyledons</taxon>
        <taxon>Gunneridae</taxon>
        <taxon>Pentapetalae</taxon>
        <taxon>rosids</taxon>
        <taxon>fabids</taxon>
        <taxon>Fabales</taxon>
        <taxon>Fabaceae</taxon>
        <taxon>Papilionoideae</taxon>
        <taxon>50 kb inversion clade</taxon>
        <taxon>NPAAA clade</taxon>
        <taxon>indigoferoid/millettioid clade</taxon>
        <taxon>Phaseoleae</taxon>
        <taxon>Canavalia</taxon>
    </lineage>
</organism>
<feature type="transmembrane region" description="Helical" evidence="1">
    <location>
        <begin position="21"/>
        <end position="42"/>
    </location>
</feature>
<comment type="caution">
    <text evidence="2">The sequence shown here is derived from an EMBL/GenBank/DDBJ whole genome shotgun (WGS) entry which is preliminary data.</text>
</comment>
<keyword evidence="1" id="KW-0812">Transmembrane</keyword>
<accession>A0AAN9LYN1</accession>
<dbReference type="EMBL" id="JAYMYQ010000003">
    <property type="protein sequence ID" value="KAK7344880.1"/>
    <property type="molecule type" value="Genomic_DNA"/>
</dbReference>
<gene>
    <name evidence="2" type="ORF">VNO77_15081</name>
</gene>